<dbReference type="AlphaFoldDB" id="A0A1U7P0M4"/>
<name>A0A1U7P0M4_9DEIO</name>
<sequence>MIMDPPHSYLDQLQADARVGLTYHWATTPPLHLLLTQLTGKKAEPFHGLQIHLDFNRHFTAALLGAETITLDHQQFTSATLAQASTDPRPVPPLWCEFRGLHVRSFEPFSGALLFAVPQGTTFFGVPLQNGVLFMVLLGGADKFTVGYHPMYGDTVTPGQLASPSALSVQQMVSRGHSRRKVARHHDDARQLLRAVLARVAGEDDTE</sequence>
<organism evidence="2 3">
    <name type="scientific">Deinococcus marmoris</name>
    <dbReference type="NCBI Taxonomy" id="249408"/>
    <lineage>
        <taxon>Bacteria</taxon>
        <taxon>Thermotogati</taxon>
        <taxon>Deinococcota</taxon>
        <taxon>Deinococci</taxon>
        <taxon>Deinococcales</taxon>
        <taxon>Deinococcaceae</taxon>
        <taxon>Deinococcus</taxon>
    </lineage>
</organism>
<dbReference type="EMBL" id="MSTI01000062">
    <property type="protein sequence ID" value="OLV18714.1"/>
    <property type="molecule type" value="Genomic_DNA"/>
</dbReference>
<gene>
    <name evidence="2" type="ORF">BOO71_0005182</name>
    <name evidence="1" type="ORF">BOO71_0009289</name>
</gene>
<dbReference type="Proteomes" id="UP000186607">
    <property type="component" value="Unassembled WGS sequence"/>
</dbReference>
<reference evidence="2 3" key="1">
    <citation type="submission" date="2017-01" db="EMBL/GenBank/DDBJ databases">
        <title>Genome Analysis of Deinococcus marmoris KOPRI26562.</title>
        <authorList>
            <person name="Kim J.H."/>
            <person name="Oh H.-M."/>
        </authorList>
    </citation>
    <scope>NUCLEOTIDE SEQUENCE [LARGE SCALE GENOMIC DNA]</scope>
    <source>
        <strain evidence="2 3">KOPRI26562</strain>
    </source>
</reference>
<evidence type="ECO:0000313" key="1">
    <source>
        <dbReference type="EMBL" id="OLV17225.1"/>
    </source>
</evidence>
<keyword evidence="3" id="KW-1185">Reference proteome</keyword>
<dbReference type="EMBL" id="MSTI01000107">
    <property type="protein sequence ID" value="OLV17225.1"/>
    <property type="molecule type" value="Genomic_DNA"/>
</dbReference>
<accession>A0A1U7P0M4</accession>
<proteinExistence type="predicted"/>
<protein>
    <submittedName>
        <fullName evidence="2">Uncharacterized protein</fullName>
    </submittedName>
</protein>
<comment type="caution">
    <text evidence="2">The sequence shown here is derived from an EMBL/GenBank/DDBJ whole genome shotgun (WGS) entry which is preliminary data.</text>
</comment>
<evidence type="ECO:0000313" key="2">
    <source>
        <dbReference type="EMBL" id="OLV18714.1"/>
    </source>
</evidence>
<evidence type="ECO:0000313" key="3">
    <source>
        <dbReference type="Proteomes" id="UP000186607"/>
    </source>
</evidence>
<dbReference type="OrthoDB" id="9831974at2"/>
<dbReference type="RefSeq" id="WP_075831581.1">
    <property type="nucleotide sequence ID" value="NZ_MSTI01000062.1"/>
</dbReference>
<dbReference type="STRING" id="249408.BOO71_0005182"/>